<evidence type="ECO:0000313" key="3">
    <source>
        <dbReference type="Proteomes" id="UP001143474"/>
    </source>
</evidence>
<evidence type="ECO:0000256" key="1">
    <source>
        <dbReference type="SAM" id="MobiDB-lite"/>
    </source>
</evidence>
<gene>
    <name evidence="2" type="ORF">GCM10017600_03920</name>
</gene>
<name>A0A9W6MAG5_9ACTN</name>
<reference evidence="2" key="1">
    <citation type="journal article" date="2014" name="Int. J. Syst. Evol. Microbiol.">
        <title>Complete genome sequence of Corynebacterium casei LMG S-19264T (=DSM 44701T), isolated from a smear-ripened cheese.</title>
        <authorList>
            <consortium name="US DOE Joint Genome Institute (JGI-PGF)"/>
            <person name="Walter F."/>
            <person name="Albersmeier A."/>
            <person name="Kalinowski J."/>
            <person name="Ruckert C."/>
        </authorList>
    </citation>
    <scope>NUCLEOTIDE SEQUENCE</scope>
    <source>
        <strain evidence="2">VKM Ac-2007</strain>
    </source>
</reference>
<sequence length="273" mass="30041">MNGRGFSQSAWDRGYRAVVARAFATVPYYREMWAEAGARLDEPVVTSASRLDSLLERLYPLGAPYERRREAPAWAGEPAELFEALELTGSHRRDRPLFEVREALLDWDRIGPGGARYHVVLSAAAEVADPELRSAGLRALRAAHEPGLLGDAAQIAELDDRPDRARIFLRRSPAALGTPGAPPEDPDGPSRGAEVLHDVRLGYLGARHRGCGRAHVNWRRVHTRQGQAGPLFTMLRRHRPTLANISLPGTDHLTVDRCGEHGTPILTADGVRP</sequence>
<reference evidence="2" key="2">
    <citation type="submission" date="2023-01" db="EMBL/GenBank/DDBJ databases">
        <authorList>
            <person name="Sun Q."/>
            <person name="Evtushenko L."/>
        </authorList>
    </citation>
    <scope>NUCLEOTIDE SEQUENCE</scope>
    <source>
        <strain evidence="2">VKM Ac-2007</strain>
    </source>
</reference>
<evidence type="ECO:0000313" key="2">
    <source>
        <dbReference type="EMBL" id="GLK06987.1"/>
    </source>
</evidence>
<protein>
    <submittedName>
        <fullName evidence="2">Uncharacterized protein</fullName>
    </submittedName>
</protein>
<organism evidence="2 3">
    <name type="scientific">Streptosporangium carneum</name>
    <dbReference type="NCBI Taxonomy" id="47481"/>
    <lineage>
        <taxon>Bacteria</taxon>
        <taxon>Bacillati</taxon>
        <taxon>Actinomycetota</taxon>
        <taxon>Actinomycetes</taxon>
        <taxon>Streptosporangiales</taxon>
        <taxon>Streptosporangiaceae</taxon>
        <taxon>Streptosporangium</taxon>
    </lineage>
</organism>
<dbReference type="AlphaFoldDB" id="A0A9W6MAG5"/>
<accession>A0A9W6MAG5</accession>
<comment type="caution">
    <text evidence="2">The sequence shown here is derived from an EMBL/GenBank/DDBJ whole genome shotgun (WGS) entry which is preliminary data.</text>
</comment>
<dbReference type="Proteomes" id="UP001143474">
    <property type="component" value="Unassembled WGS sequence"/>
</dbReference>
<feature type="region of interest" description="Disordered" evidence="1">
    <location>
        <begin position="171"/>
        <end position="191"/>
    </location>
</feature>
<proteinExistence type="predicted"/>
<keyword evidence="3" id="KW-1185">Reference proteome</keyword>
<dbReference type="EMBL" id="BSEV01000001">
    <property type="protein sequence ID" value="GLK06987.1"/>
    <property type="molecule type" value="Genomic_DNA"/>
</dbReference>
<dbReference type="RefSeq" id="WP_271215564.1">
    <property type="nucleotide sequence ID" value="NZ_BAAAVD010000006.1"/>
</dbReference>